<dbReference type="GeneID" id="85446518"/>
<dbReference type="RefSeq" id="XP_060417287.1">
    <property type="nucleotide sequence ID" value="XM_060562278.1"/>
</dbReference>
<evidence type="ECO:0000313" key="2">
    <source>
        <dbReference type="EMBL" id="KAK1596401.1"/>
    </source>
</evidence>
<sequence>MLPFPLEENAPQMNQKTHTTTTTRVINTRHDPKVSITKPRGSSANRTAGNIAQLFTRSREPTGCHPTTPSSPFPKPATHKTSSQGTSSGPPTLCDSNYELCSLCHTTAIREAALSLTVAPPLSLGQHLQLHIPLSLPSLSPLLLLPTASYSSSARPNPPFRTHPVHTHSLQPQWKLTSHSAVDLISAFGFCNLCETQRTFTPPPCTLWPSCAAPRKTRL</sequence>
<reference evidence="2" key="1">
    <citation type="submission" date="2021-06" db="EMBL/GenBank/DDBJ databases">
        <title>Comparative genomics, transcriptomics and evolutionary studies reveal genomic signatures of adaptation to plant cell wall in hemibiotrophic fungi.</title>
        <authorList>
            <consortium name="DOE Joint Genome Institute"/>
            <person name="Baroncelli R."/>
            <person name="Diaz J.F."/>
            <person name="Benocci T."/>
            <person name="Peng M."/>
            <person name="Battaglia E."/>
            <person name="Haridas S."/>
            <person name="Andreopoulos W."/>
            <person name="Labutti K."/>
            <person name="Pangilinan J."/>
            <person name="Floch G.L."/>
            <person name="Makela M.R."/>
            <person name="Henrissat B."/>
            <person name="Grigoriev I.V."/>
            <person name="Crouch J.A."/>
            <person name="De Vries R.P."/>
            <person name="Sukno S.A."/>
            <person name="Thon M.R."/>
        </authorList>
    </citation>
    <scope>NUCLEOTIDE SEQUENCE</scope>
    <source>
        <strain evidence="2">CBS 125086</strain>
    </source>
</reference>
<feature type="region of interest" description="Disordered" evidence="1">
    <location>
        <begin position="1"/>
        <end position="21"/>
    </location>
</feature>
<protein>
    <submittedName>
        <fullName evidence="2">Uncharacterized protein</fullName>
    </submittedName>
</protein>
<keyword evidence="3" id="KW-1185">Reference proteome</keyword>
<evidence type="ECO:0000313" key="3">
    <source>
        <dbReference type="Proteomes" id="UP001230504"/>
    </source>
</evidence>
<comment type="caution">
    <text evidence="2">The sequence shown here is derived from an EMBL/GenBank/DDBJ whole genome shotgun (WGS) entry which is preliminary data.</text>
</comment>
<organism evidence="2 3">
    <name type="scientific">Colletotrichum navitas</name>
    <dbReference type="NCBI Taxonomy" id="681940"/>
    <lineage>
        <taxon>Eukaryota</taxon>
        <taxon>Fungi</taxon>
        <taxon>Dikarya</taxon>
        <taxon>Ascomycota</taxon>
        <taxon>Pezizomycotina</taxon>
        <taxon>Sordariomycetes</taxon>
        <taxon>Hypocreomycetidae</taxon>
        <taxon>Glomerellales</taxon>
        <taxon>Glomerellaceae</taxon>
        <taxon>Colletotrichum</taxon>
        <taxon>Colletotrichum graminicola species complex</taxon>
    </lineage>
</organism>
<accession>A0AAD8Q5S0</accession>
<feature type="region of interest" description="Disordered" evidence="1">
    <location>
        <begin position="54"/>
        <end position="90"/>
    </location>
</feature>
<feature type="compositionally biased region" description="Low complexity" evidence="1">
    <location>
        <begin position="81"/>
        <end position="90"/>
    </location>
</feature>
<dbReference type="AlphaFoldDB" id="A0AAD8Q5S0"/>
<dbReference type="EMBL" id="JAHLJV010000012">
    <property type="protein sequence ID" value="KAK1596401.1"/>
    <property type="molecule type" value="Genomic_DNA"/>
</dbReference>
<proteinExistence type="predicted"/>
<evidence type="ECO:0000256" key="1">
    <source>
        <dbReference type="SAM" id="MobiDB-lite"/>
    </source>
</evidence>
<dbReference type="Proteomes" id="UP001230504">
    <property type="component" value="Unassembled WGS sequence"/>
</dbReference>
<gene>
    <name evidence="2" type="ORF">LY79DRAFT_63714</name>
</gene>
<name>A0AAD8Q5S0_9PEZI</name>